<accession>A0A9P4Q6S2</accession>
<feature type="transmembrane region" description="Helical" evidence="1">
    <location>
        <begin position="100"/>
        <end position="120"/>
    </location>
</feature>
<keyword evidence="3" id="KW-1185">Reference proteome</keyword>
<keyword evidence="1" id="KW-0472">Membrane</keyword>
<dbReference type="Proteomes" id="UP000799441">
    <property type="component" value="Unassembled WGS sequence"/>
</dbReference>
<evidence type="ECO:0000313" key="3">
    <source>
        <dbReference type="Proteomes" id="UP000799441"/>
    </source>
</evidence>
<sequence length="161" mass="17489">MSVVDSFHAYVYGTSFWYFLRGITRIIDPIRVISWFRPPSQQSFEANDLEIYTTRTDAYGLLTLSILVLVLAGAAPLPAALAPTRQQKSEVEAKRPYARAAILATIFHHVTTGIGAYGHWKLESHHTVAMDVGVYGCGALALLGVVALVSGLREEGKGKGA</sequence>
<name>A0A9P4Q6S2_9PEZI</name>
<reference evidence="2" key="1">
    <citation type="journal article" date="2020" name="Stud. Mycol.">
        <title>101 Dothideomycetes genomes: a test case for predicting lifestyles and emergence of pathogens.</title>
        <authorList>
            <person name="Haridas S."/>
            <person name="Albert R."/>
            <person name="Binder M."/>
            <person name="Bloem J."/>
            <person name="Labutti K."/>
            <person name="Salamov A."/>
            <person name="Andreopoulos B."/>
            <person name="Baker S."/>
            <person name="Barry K."/>
            <person name="Bills G."/>
            <person name="Bluhm B."/>
            <person name="Cannon C."/>
            <person name="Castanera R."/>
            <person name="Culley D."/>
            <person name="Daum C."/>
            <person name="Ezra D."/>
            <person name="Gonzalez J."/>
            <person name="Henrissat B."/>
            <person name="Kuo A."/>
            <person name="Liang C."/>
            <person name="Lipzen A."/>
            <person name="Lutzoni F."/>
            <person name="Magnuson J."/>
            <person name="Mondo S."/>
            <person name="Nolan M."/>
            <person name="Ohm R."/>
            <person name="Pangilinan J."/>
            <person name="Park H.-J."/>
            <person name="Ramirez L."/>
            <person name="Alfaro M."/>
            <person name="Sun H."/>
            <person name="Tritt A."/>
            <person name="Yoshinaga Y."/>
            <person name="Zwiers L.-H."/>
            <person name="Turgeon B."/>
            <person name="Goodwin S."/>
            <person name="Spatafora J."/>
            <person name="Crous P."/>
            <person name="Grigoriev I."/>
        </authorList>
    </citation>
    <scope>NUCLEOTIDE SEQUENCE</scope>
    <source>
        <strain evidence="2">CBS 116435</strain>
    </source>
</reference>
<evidence type="ECO:0000256" key="1">
    <source>
        <dbReference type="SAM" id="Phobius"/>
    </source>
</evidence>
<feature type="transmembrane region" description="Helical" evidence="1">
    <location>
        <begin position="132"/>
        <end position="152"/>
    </location>
</feature>
<organism evidence="2 3">
    <name type="scientific">Polychaeton citri CBS 116435</name>
    <dbReference type="NCBI Taxonomy" id="1314669"/>
    <lineage>
        <taxon>Eukaryota</taxon>
        <taxon>Fungi</taxon>
        <taxon>Dikarya</taxon>
        <taxon>Ascomycota</taxon>
        <taxon>Pezizomycotina</taxon>
        <taxon>Dothideomycetes</taxon>
        <taxon>Dothideomycetidae</taxon>
        <taxon>Capnodiales</taxon>
        <taxon>Capnodiaceae</taxon>
        <taxon>Polychaeton</taxon>
    </lineage>
</organism>
<feature type="transmembrane region" description="Helical" evidence="1">
    <location>
        <begin position="58"/>
        <end position="79"/>
    </location>
</feature>
<dbReference type="AlphaFoldDB" id="A0A9P4Q6S2"/>
<dbReference type="EMBL" id="MU003812">
    <property type="protein sequence ID" value="KAF2719366.1"/>
    <property type="molecule type" value="Genomic_DNA"/>
</dbReference>
<protein>
    <submittedName>
        <fullName evidence="2">Uncharacterized protein</fullName>
    </submittedName>
</protein>
<proteinExistence type="predicted"/>
<keyword evidence="1" id="KW-0812">Transmembrane</keyword>
<dbReference type="PANTHER" id="PTHR39605">
    <property type="entry name" value="MAJOR FACILITATOR SUPERFAMILY (MFS) PROFILE DOMAIN-CONTAINING PROTEIN"/>
    <property type="match status" value="1"/>
</dbReference>
<dbReference type="PANTHER" id="PTHR39605:SF1">
    <property type="entry name" value="MAJOR FACILITATOR SUPERFAMILY (MFS) PROFILE DOMAIN-CONTAINING PROTEIN"/>
    <property type="match status" value="1"/>
</dbReference>
<keyword evidence="1" id="KW-1133">Transmembrane helix</keyword>
<gene>
    <name evidence="2" type="ORF">K431DRAFT_113004</name>
</gene>
<comment type="caution">
    <text evidence="2">The sequence shown here is derived from an EMBL/GenBank/DDBJ whole genome shotgun (WGS) entry which is preliminary data.</text>
</comment>
<dbReference type="OrthoDB" id="6509908at2759"/>
<evidence type="ECO:0000313" key="2">
    <source>
        <dbReference type="EMBL" id="KAF2719366.1"/>
    </source>
</evidence>